<dbReference type="PANTHER" id="PTHR34413:SF2">
    <property type="entry name" value="PROPHAGE TAIL FIBER ASSEMBLY PROTEIN HOMOLOG TFAE-RELATED"/>
    <property type="match status" value="1"/>
</dbReference>
<dbReference type="AlphaFoldDB" id="A0A5E6UVX0"/>
<proteinExistence type="predicted"/>
<protein>
    <submittedName>
        <fullName evidence="1">Prophage tail fiber assembly protein TfaE</fullName>
    </submittedName>
</protein>
<accession>A0A5E6UVX0</accession>
<name>A0A5E6UVX0_PSEFL</name>
<sequence>MDEPTIYHVHPTTREFMAFGLADPDPLEEGNWLVPACAYLDAPPAAQQGFAVVRSIDQNVWLKVEDQRGTVYCIHTGEALEYAELGALPVSLTTQPYPGEFHYWNEGTWVLDSATQLQAQRTHVLALRDERLLVAAVAMAPLQDAVELGASTEDEQALLMAWKHYRVGLGRIEQQDSFPASVVWPPSPDAARLS</sequence>
<dbReference type="Pfam" id="PF02413">
    <property type="entry name" value="Caudo_TAP"/>
    <property type="match status" value="1"/>
</dbReference>
<organism evidence="1 2">
    <name type="scientific">Pseudomonas fluorescens</name>
    <dbReference type="NCBI Taxonomy" id="294"/>
    <lineage>
        <taxon>Bacteria</taxon>
        <taxon>Pseudomonadati</taxon>
        <taxon>Pseudomonadota</taxon>
        <taxon>Gammaproteobacteria</taxon>
        <taxon>Pseudomonadales</taxon>
        <taxon>Pseudomonadaceae</taxon>
        <taxon>Pseudomonas</taxon>
    </lineage>
</organism>
<reference evidence="1 2" key="1">
    <citation type="submission" date="2019-09" db="EMBL/GenBank/DDBJ databases">
        <authorList>
            <person name="Chandra G."/>
            <person name="Truman W A."/>
        </authorList>
    </citation>
    <scope>NUCLEOTIDE SEQUENCE [LARGE SCALE GENOMIC DNA]</scope>
    <source>
        <strain evidence="1">PS631</strain>
    </source>
</reference>
<evidence type="ECO:0000313" key="1">
    <source>
        <dbReference type="EMBL" id="VVN04379.1"/>
    </source>
</evidence>
<evidence type="ECO:0000313" key="2">
    <source>
        <dbReference type="Proteomes" id="UP000399692"/>
    </source>
</evidence>
<dbReference type="EMBL" id="CABVHF010000013">
    <property type="protein sequence ID" value="VVN04379.1"/>
    <property type="molecule type" value="Genomic_DNA"/>
</dbReference>
<dbReference type="Proteomes" id="UP000399692">
    <property type="component" value="Unassembled WGS sequence"/>
</dbReference>
<dbReference type="RefSeq" id="WP_150570862.1">
    <property type="nucleotide sequence ID" value="NZ_CABVHF010000013.1"/>
</dbReference>
<dbReference type="OrthoDB" id="8596093at2"/>
<dbReference type="PANTHER" id="PTHR34413">
    <property type="entry name" value="PROPHAGE TAIL FIBER ASSEMBLY PROTEIN HOMOLOG TFAE-RELATED-RELATED"/>
    <property type="match status" value="1"/>
</dbReference>
<dbReference type="InterPro" id="IPR003458">
    <property type="entry name" value="Phage_T4_Gp38_tail_assem"/>
</dbReference>
<gene>
    <name evidence="1" type="primary">tfaE</name>
    <name evidence="1" type="ORF">PS631_03520</name>
</gene>
<dbReference type="InterPro" id="IPR051220">
    <property type="entry name" value="TFA_Chaperone"/>
</dbReference>